<evidence type="ECO:0000259" key="2">
    <source>
        <dbReference type="Pfam" id="PF23865"/>
    </source>
</evidence>
<name>A0ABM8W0J0_GIGMA</name>
<evidence type="ECO:0000313" key="3">
    <source>
        <dbReference type="EMBL" id="CAG8493803.1"/>
    </source>
</evidence>
<keyword evidence="4" id="KW-1185">Reference proteome</keyword>
<dbReference type="Proteomes" id="UP000789901">
    <property type="component" value="Unassembled WGS sequence"/>
</dbReference>
<evidence type="ECO:0000259" key="1">
    <source>
        <dbReference type="Pfam" id="PF22974"/>
    </source>
</evidence>
<dbReference type="Pfam" id="PF23865">
    <property type="entry name" value="DUF7223"/>
    <property type="match status" value="1"/>
</dbReference>
<feature type="non-terminal residue" evidence="3">
    <location>
        <position position="1"/>
    </location>
</feature>
<feature type="domain" description="DUF7223" evidence="2">
    <location>
        <begin position="183"/>
        <end position="393"/>
    </location>
</feature>
<feature type="domain" description="DUF7029" evidence="1">
    <location>
        <begin position="43"/>
        <end position="136"/>
    </location>
</feature>
<proteinExistence type="predicted"/>
<accession>A0ABM8W0J0</accession>
<protein>
    <submittedName>
        <fullName evidence="3">4212_t:CDS:1</fullName>
    </submittedName>
</protein>
<dbReference type="InterPro" id="IPR054293">
    <property type="entry name" value="DUF7029"/>
</dbReference>
<evidence type="ECO:0000313" key="4">
    <source>
        <dbReference type="Proteomes" id="UP000789901"/>
    </source>
</evidence>
<sequence length="494" mass="53937">ASFIAKTPQNSFNQPFHPTTKLTGSYAQSINGPGHVANIELNTNISSINPDSFEYVQNIQCGQDGIITLTLSNEAALHDILNWPSKVIILISDKWKCSGQSTTQFYLIGNQSIDKIKKQVNFTSEPCEVLKWIESYSFDLAWDQSIKPIKKRNKNLYLRDFDQQTKIDLDILFDSKTGSSSKPNFKFSIGQANISESLVCKNCFTKGSATIGLHVSGTLFNITNATISITGNLSINVDVSVSASVTIQKFSTPDIQIVEIPLTALNVPGLFNLGPALILVANAKVASSLTGILKTGGEISFNNFQFQASLIDKKTNVTGFDKPQIKPHKLSTDIKASVGISGTLKPQLALDLSVLNGLVQFKTGIQVESTLGITASIGNGTGCKKNNQLNLKSTLDGDLGFFVQSFKKPIFTFPSLDLGPLEFIKQDKRHHFDEKAEPPQVTHPIAIRSAGLLTLLIESQLMHSQSQSAIILSDPSTANKTLRDIREEYLIAPY</sequence>
<dbReference type="EMBL" id="CAJVQB010000524">
    <property type="protein sequence ID" value="CAG8493803.1"/>
    <property type="molecule type" value="Genomic_DNA"/>
</dbReference>
<gene>
    <name evidence="3" type="ORF">GMARGA_LOCUS1853</name>
</gene>
<dbReference type="Pfam" id="PF22974">
    <property type="entry name" value="DUF7029"/>
    <property type="match status" value="1"/>
</dbReference>
<dbReference type="InterPro" id="IPR055647">
    <property type="entry name" value="DUF7223"/>
</dbReference>
<reference evidence="3 4" key="1">
    <citation type="submission" date="2021-06" db="EMBL/GenBank/DDBJ databases">
        <authorList>
            <person name="Kallberg Y."/>
            <person name="Tangrot J."/>
            <person name="Rosling A."/>
        </authorList>
    </citation>
    <scope>NUCLEOTIDE SEQUENCE [LARGE SCALE GENOMIC DNA]</scope>
    <source>
        <strain evidence="3 4">120-4 pot B 10/14</strain>
    </source>
</reference>
<organism evidence="3 4">
    <name type="scientific">Gigaspora margarita</name>
    <dbReference type="NCBI Taxonomy" id="4874"/>
    <lineage>
        <taxon>Eukaryota</taxon>
        <taxon>Fungi</taxon>
        <taxon>Fungi incertae sedis</taxon>
        <taxon>Mucoromycota</taxon>
        <taxon>Glomeromycotina</taxon>
        <taxon>Glomeromycetes</taxon>
        <taxon>Diversisporales</taxon>
        <taxon>Gigasporaceae</taxon>
        <taxon>Gigaspora</taxon>
    </lineage>
</organism>
<comment type="caution">
    <text evidence="3">The sequence shown here is derived from an EMBL/GenBank/DDBJ whole genome shotgun (WGS) entry which is preliminary data.</text>
</comment>